<gene>
    <name evidence="2" type="ORF">GMARGA_LOCUS32799</name>
</gene>
<reference evidence="2 3" key="1">
    <citation type="submission" date="2021-06" db="EMBL/GenBank/DDBJ databases">
        <authorList>
            <person name="Kallberg Y."/>
            <person name="Tangrot J."/>
            <person name="Rosling A."/>
        </authorList>
    </citation>
    <scope>NUCLEOTIDE SEQUENCE [LARGE SCALE GENOMIC DNA]</scope>
    <source>
        <strain evidence="2 3">120-4 pot B 10/14</strain>
    </source>
</reference>
<dbReference type="Pfam" id="PF17921">
    <property type="entry name" value="Integrase_H2C2"/>
    <property type="match status" value="1"/>
</dbReference>
<evidence type="ECO:0000259" key="1">
    <source>
        <dbReference type="Pfam" id="PF17921"/>
    </source>
</evidence>
<proteinExistence type="predicted"/>
<evidence type="ECO:0000313" key="2">
    <source>
        <dbReference type="EMBL" id="CAG8835939.1"/>
    </source>
</evidence>
<comment type="caution">
    <text evidence="2">The sequence shown here is derived from an EMBL/GenBank/DDBJ whole genome shotgun (WGS) entry which is preliminary data.</text>
</comment>
<dbReference type="EMBL" id="CAJVQB010052516">
    <property type="protein sequence ID" value="CAG8835939.1"/>
    <property type="molecule type" value="Genomic_DNA"/>
</dbReference>
<dbReference type="Proteomes" id="UP000789901">
    <property type="component" value="Unassembled WGS sequence"/>
</dbReference>
<sequence>VLKKEQVELILKAVHEDPISGHLDEKAMIDKIKKWYYWNEMITDIKNFAKGPQPITKKGKVSGGCRYNKPSQLSLQNLVRPRDTLLQQEVTLLVELEVETYPVESMMDKQFQSIITTQTLKIMDDLFKARLEA</sequence>
<accession>A0ABN7WMF9</accession>
<feature type="non-terminal residue" evidence="2">
    <location>
        <position position="1"/>
    </location>
</feature>
<dbReference type="InterPro" id="IPR041588">
    <property type="entry name" value="Integrase_H2C2"/>
</dbReference>
<name>A0ABN7WMF9_GIGMA</name>
<evidence type="ECO:0000313" key="3">
    <source>
        <dbReference type="Proteomes" id="UP000789901"/>
    </source>
</evidence>
<keyword evidence="3" id="KW-1185">Reference proteome</keyword>
<dbReference type="Gene3D" id="1.10.340.70">
    <property type="match status" value="1"/>
</dbReference>
<organism evidence="2 3">
    <name type="scientific">Gigaspora margarita</name>
    <dbReference type="NCBI Taxonomy" id="4874"/>
    <lineage>
        <taxon>Eukaryota</taxon>
        <taxon>Fungi</taxon>
        <taxon>Fungi incertae sedis</taxon>
        <taxon>Mucoromycota</taxon>
        <taxon>Glomeromycotina</taxon>
        <taxon>Glomeromycetes</taxon>
        <taxon>Diversisporales</taxon>
        <taxon>Gigasporaceae</taxon>
        <taxon>Gigaspora</taxon>
    </lineage>
</organism>
<feature type="domain" description="Integrase zinc-binding" evidence="1">
    <location>
        <begin position="4"/>
        <end position="50"/>
    </location>
</feature>
<protein>
    <submittedName>
        <fullName evidence="2">43471_t:CDS:1</fullName>
    </submittedName>
</protein>